<name>A0ABT9N9E1_9ACTO</name>
<evidence type="ECO:0000259" key="2">
    <source>
        <dbReference type="Pfam" id="PF02481"/>
    </source>
</evidence>
<dbReference type="Gene3D" id="3.40.50.450">
    <property type="match status" value="1"/>
</dbReference>
<dbReference type="RefSeq" id="WP_278057718.1">
    <property type="nucleotide sequence ID" value="NZ_CP121247.1"/>
</dbReference>
<dbReference type="NCBIfam" id="TIGR00732">
    <property type="entry name" value="dprA"/>
    <property type="match status" value="1"/>
</dbReference>
<dbReference type="InterPro" id="IPR057666">
    <property type="entry name" value="DrpA_SLOG"/>
</dbReference>
<reference evidence="3 4" key="1">
    <citation type="submission" date="2023-07" db="EMBL/GenBank/DDBJ databases">
        <title>Sequencing the genomes of 1000 actinobacteria strains.</title>
        <authorList>
            <person name="Klenk H.-P."/>
        </authorList>
    </citation>
    <scope>NUCLEOTIDE SEQUENCE [LARGE SCALE GENOMIC DNA]</scope>
    <source>
        <strain evidence="3 4">DSM 102162</strain>
    </source>
</reference>
<comment type="caution">
    <text evidence="3">The sequence shown here is derived from an EMBL/GenBank/DDBJ whole genome shotgun (WGS) entry which is preliminary data.</text>
</comment>
<feature type="domain" description="Smf/DprA SLOG" evidence="2">
    <location>
        <begin position="79"/>
        <end position="288"/>
    </location>
</feature>
<protein>
    <submittedName>
        <fullName evidence="3">DNA processing protein</fullName>
    </submittedName>
</protein>
<dbReference type="Proteomes" id="UP001235966">
    <property type="component" value="Unassembled WGS sequence"/>
</dbReference>
<accession>A0ABT9N9E1</accession>
<dbReference type="EMBL" id="JAUSQW010000001">
    <property type="protein sequence ID" value="MDP9800324.1"/>
    <property type="molecule type" value="Genomic_DNA"/>
</dbReference>
<evidence type="ECO:0000256" key="1">
    <source>
        <dbReference type="ARBA" id="ARBA00006525"/>
    </source>
</evidence>
<dbReference type="Pfam" id="PF02481">
    <property type="entry name" value="DNA_processg_A"/>
    <property type="match status" value="1"/>
</dbReference>
<dbReference type="PANTHER" id="PTHR43022:SF1">
    <property type="entry name" value="PROTEIN SMF"/>
    <property type="match status" value="1"/>
</dbReference>
<proteinExistence type="inferred from homology"/>
<evidence type="ECO:0000313" key="4">
    <source>
        <dbReference type="Proteomes" id="UP001235966"/>
    </source>
</evidence>
<dbReference type="PANTHER" id="PTHR43022">
    <property type="entry name" value="PROTEIN SMF"/>
    <property type="match status" value="1"/>
</dbReference>
<evidence type="ECO:0000313" key="3">
    <source>
        <dbReference type="EMBL" id="MDP9800324.1"/>
    </source>
</evidence>
<organism evidence="3 4">
    <name type="scientific">Arcanobacterium wilhelmae</name>
    <dbReference type="NCBI Taxonomy" id="1803177"/>
    <lineage>
        <taxon>Bacteria</taxon>
        <taxon>Bacillati</taxon>
        <taxon>Actinomycetota</taxon>
        <taxon>Actinomycetes</taxon>
        <taxon>Actinomycetales</taxon>
        <taxon>Actinomycetaceae</taxon>
        <taxon>Arcanobacterium</taxon>
    </lineage>
</organism>
<dbReference type="SUPFAM" id="SSF102405">
    <property type="entry name" value="MCP/YpsA-like"/>
    <property type="match status" value="1"/>
</dbReference>
<gene>
    <name evidence="3" type="ORF">J2S49_000400</name>
</gene>
<dbReference type="InterPro" id="IPR003488">
    <property type="entry name" value="DprA"/>
</dbReference>
<keyword evidence="4" id="KW-1185">Reference proteome</keyword>
<sequence>MELDREHAAALDWTRIAEGPDPVAVGIVERMGYAQGLSAVKSGKGLSQREMDARERWLGRLAKLRPFEYECLDKLGIWLLIPSDQEWPAGLDYLGNNRPLALWARGDVSALSQPALAVVGSRDCTRYGARIASNVGYEFASKGIVIVSGGAFGIDGHAHRGALAADGRTVLVSAAGVDRVYPSSHESLYKEVVAGKGAVISESPVGAAPHRFRFLARNRIIAALGLATVVVEAPFKSGALSTARHAMEIGREVAAFPGPIDAPTSVGCNELIRHGATLVTSHTQIAELIEPIGVNPLADDAFFSPATDGSDQVTRRLIDALPKHGGAQLADVARIAGVSMPEAMEGMAKLKGQGKVSYTDGRWKLAGEISLPRRYCE</sequence>
<comment type="similarity">
    <text evidence="1">Belongs to the DprA/Smf family.</text>
</comment>